<dbReference type="EMBL" id="MK798144">
    <property type="protein sequence ID" value="QDH45837.1"/>
    <property type="molecule type" value="Genomic_DNA"/>
</dbReference>
<accession>A0A513ZYT7</accession>
<protein>
    <submittedName>
        <fullName evidence="1">Uncharacterized protein</fullName>
    </submittedName>
</protein>
<evidence type="ECO:0000313" key="1">
    <source>
        <dbReference type="EMBL" id="QDH45837.1"/>
    </source>
</evidence>
<proteinExistence type="predicted"/>
<evidence type="ECO:0000313" key="2">
    <source>
        <dbReference type="Proteomes" id="UP000318728"/>
    </source>
</evidence>
<name>A0A513ZYT7_9CAUD</name>
<organism evidence="1 2">
    <name type="scientific">Pantoea phage vB_PagM_PSKM</name>
    <dbReference type="NCBI Taxonomy" id="2588094"/>
    <lineage>
        <taxon>Viruses</taxon>
        <taxon>Duplodnaviria</taxon>
        <taxon>Heunggongvirae</taxon>
        <taxon>Uroviricota</taxon>
        <taxon>Caudoviricetes</taxon>
        <taxon>Dibbivirus</taxon>
        <taxon>Dibbivirus PSKM</taxon>
    </lineage>
</organism>
<gene>
    <name evidence="1" type="ORF">PSKM_gp80</name>
</gene>
<sequence>MPPYTQTPPSLIVDCAVPVVPSGADLAKLVEILSDSFASLEGCNYRMGQIRRIEAERVRYYQNLSESPSK</sequence>
<keyword evidence="2" id="KW-1185">Reference proteome</keyword>
<reference evidence="1 2" key="1">
    <citation type="submission" date="2019-04" db="EMBL/GenBank/DDBJ databases">
        <title>Complete genome sequence of Pantoea sp. infecting bacteriophage vB_PagM_PSKM.</title>
        <authorList>
            <person name="Truncaite L."/>
            <person name="Simoliuniene M."/>
            <person name="Zajanckauskaite A."/>
            <person name="Meskys R."/>
            <person name="Simoliunas E."/>
        </authorList>
    </citation>
    <scope>NUCLEOTIDE SEQUENCE [LARGE SCALE GENOMIC DNA]</scope>
    <source>
        <strain evidence="1">PSKM</strain>
    </source>
</reference>
<dbReference type="Proteomes" id="UP000318728">
    <property type="component" value="Segment"/>
</dbReference>